<dbReference type="InterPro" id="IPR033121">
    <property type="entry name" value="PEPTIDASE_A1"/>
</dbReference>
<keyword evidence="5" id="KW-1015">Disulfide bond</keyword>
<dbReference type="PANTHER" id="PTHR47966:SF51">
    <property type="entry name" value="BETA-SITE APP-CLEAVING ENZYME, ISOFORM A-RELATED"/>
    <property type="match status" value="1"/>
</dbReference>
<feature type="domain" description="Peptidase A1" evidence="7">
    <location>
        <begin position="89"/>
        <end position="416"/>
    </location>
</feature>
<dbReference type="GO" id="GO:0004190">
    <property type="term" value="F:aspartic-type endopeptidase activity"/>
    <property type="evidence" value="ECO:0007669"/>
    <property type="project" value="UniProtKB-KW"/>
</dbReference>
<dbReference type="PROSITE" id="PS51767">
    <property type="entry name" value="PEPTIDASE_A1"/>
    <property type="match status" value="1"/>
</dbReference>
<proteinExistence type="predicted"/>
<feature type="active site" evidence="4">
    <location>
        <position position="293"/>
    </location>
</feature>
<dbReference type="AlphaFoldDB" id="A0A8S1K0V9"/>
<keyword evidence="1" id="KW-0645">Protease</keyword>
<keyword evidence="3" id="KW-0378">Hydrolase</keyword>
<organism evidence="8 9">
    <name type="scientific">Paramecium primaurelia</name>
    <dbReference type="NCBI Taxonomy" id="5886"/>
    <lineage>
        <taxon>Eukaryota</taxon>
        <taxon>Sar</taxon>
        <taxon>Alveolata</taxon>
        <taxon>Ciliophora</taxon>
        <taxon>Intramacronucleata</taxon>
        <taxon>Oligohymenophorea</taxon>
        <taxon>Peniculida</taxon>
        <taxon>Parameciidae</taxon>
        <taxon>Paramecium</taxon>
    </lineage>
</organism>
<dbReference type="InterPro" id="IPR001461">
    <property type="entry name" value="Aspartic_peptidase_A1"/>
</dbReference>
<dbReference type="OMA" id="FHINGHA"/>
<evidence type="ECO:0000256" key="1">
    <source>
        <dbReference type="ARBA" id="ARBA00022670"/>
    </source>
</evidence>
<keyword evidence="9" id="KW-1185">Reference proteome</keyword>
<dbReference type="PROSITE" id="PS00141">
    <property type="entry name" value="ASP_PROTEASE"/>
    <property type="match status" value="2"/>
</dbReference>
<dbReference type="PANTHER" id="PTHR47966">
    <property type="entry name" value="BETA-SITE APP-CLEAVING ENZYME, ISOFORM A-RELATED"/>
    <property type="match status" value="1"/>
</dbReference>
<dbReference type="FunFam" id="2.40.70.10:FF:000171">
    <property type="entry name" value="Eukaryotic aspartyl protease family protein"/>
    <property type="match status" value="1"/>
</dbReference>
<feature type="chain" id="PRO_5035944323" description="Peptidase A1 domain-containing protein" evidence="6">
    <location>
        <begin position="18"/>
        <end position="420"/>
    </location>
</feature>
<sequence length="420" mass="47925">MNKSFLFLYAIICLSVAVNIQNEQKFLEPEKKKVIHIQLQERETKVQDKQNFYKLVAMHQDKLGESSFVQTQQSGPQYMRMHNYKNIQYTADLGIGQPGNTFKVVLDTGSANLWIDSTRCQEEGCMRHKQYNHEDSQSFLPLNQELNVEFGSGDLKGVVNADTVYFGDVTLPRQNMAEITSENGAIFRDLDFDGILGLAYPKMAPKNFNPVFDNLMDQRVLERNQFSFYFAKDANDIAHSEFTLGGYNPAHVDGDIHYHDVIDKYYWMIKADNILVDNKDIGLCHGSCRLIVDTGTSIMSGPFDDLGTLLRTLNVKSHCHEINTLPTITFKIDDVDYTLEPEEYVKPTNFDAAQLTEVNEGDDLQALIEVNNWDCIAAFMPLDIQQPQGPAWILGDVFLRKYYSIYDRDNDQVGFAKAKK</sequence>
<name>A0A8S1K0V9_PARPR</name>
<evidence type="ECO:0000313" key="8">
    <source>
        <dbReference type="EMBL" id="CAD8048242.1"/>
    </source>
</evidence>
<dbReference type="GO" id="GO:0006508">
    <property type="term" value="P:proteolysis"/>
    <property type="evidence" value="ECO:0007669"/>
    <property type="project" value="UniProtKB-KW"/>
</dbReference>
<protein>
    <recommendedName>
        <fullName evidence="7">Peptidase A1 domain-containing protein</fullName>
    </recommendedName>
</protein>
<evidence type="ECO:0000256" key="5">
    <source>
        <dbReference type="PIRSR" id="PIRSR601461-2"/>
    </source>
</evidence>
<feature type="disulfide bond" evidence="5">
    <location>
        <begin position="120"/>
        <end position="125"/>
    </location>
</feature>
<feature type="signal peptide" evidence="6">
    <location>
        <begin position="1"/>
        <end position="17"/>
    </location>
</feature>
<comment type="caution">
    <text evidence="8">The sequence shown here is derived from an EMBL/GenBank/DDBJ whole genome shotgun (WGS) entry which is preliminary data.</text>
</comment>
<dbReference type="InterPro" id="IPR001969">
    <property type="entry name" value="Aspartic_peptidase_AS"/>
</dbReference>
<evidence type="ECO:0000256" key="4">
    <source>
        <dbReference type="PIRSR" id="PIRSR601461-1"/>
    </source>
</evidence>
<evidence type="ECO:0000256" key="2">
    <source>
        <dbReference type="ARBA" id="ARBA00022750"/>
    </source>
</evidence>
<evidence type="ECO:0000313" key="9">
    <source>
        <dbReference type="Proteomes" id="UP000688137"/>
    </source>
</evidence>
<evidence type="ECO:0000259" key="7">
    <source>
        <dbReference type="PROSITE" id="PS51767"/>
    </source>
</evidence>
<feature type="active site" evidence="4">
    <location>
        <position position="107"/>
    </location>
</feature>
<accession>A0A8S1K0V9</accession>
<evidence type="ECO:0000256" key="3">
    <source>
        <dbReference type="ARBA" id="ARBA00022801"/>
    </source>
</evidence>
<dbReference type="FunFam" id="2.40.70.10:FF:000104">
    <property type="entry name" value="Uncharacterized protein"/>
    <property type="match status" value="1"/>
</dbReference>
<dbReference type="Proteomes" id="UP000688137">
    <property type="component" value="Unassembled WGS sequence"/>
</dbReference>
<reference evidence="8" key="1">
    <citation type="submission" date="2021-01" db="EMBL/GenBank/DDBJ databases">
        <authorList>
            <consortium name="Genoscope - CEA"/>
            <person name="William W."/>
        </authorList>
    </citation>
    <scope>NUCLEOTIDE SEQUENCE</scope>
</reference>
<keyword evidence="2" id="KW-0064">Aspartyl protease</keyword>
<gene>
    <name evidence="8" type="ORF">PPRIM_AZ9-3.1.T0120381</name>
</gene>
<dbReference type="EMBL" id="CAJJDM010000009">
    <property type="protein sequence ID" value="CAD8048242.1"/>
    <property type="molecule type" value="Genomic_DNA"/>
</dbReference>
<evidence type="ECO:0000256" key="6">
    <source>
        <dbReference type="SAM" id="SignalP"/>
    </source>
</evidence>
<keyword evidence="6" id="KW-0732">Signal</keyword>
<dbReference type="Pfam" id="PF00026">
    <property type="entry name" value="Asp"/>
    <property type="match status" value="1"/>
</dbReference>